<sequence>MNCQTEQILSDNEIQSIYGQLQANLKQIQECLKHNKSLMKDFGEVTCEYGSKIEAFSKKSISDIIGINTNRLFKEMGQQIKLLGSKIIGSSQAIKELIVPINDGSKTLKQSFNDYVKQIEARKRDQDEQYKKIEDLKSKISSLQKSTYSNEKSATSQLKQLKQQEKMMEEEQKMKYQQVLICKRDLCTFIVEESQMIEYKINHSSTKCYEIIYLSLEYFFSKFNQVALLKQLPESYPTIQNRTQQRSATESRSHNNTQFAPSKQRSISPVNQIQKNNNEIYAQKKPYMNQNQILKSNRDEEQNDIKYKSKTLSKIQFNNQLIESEDCYSNVNEKSSQQIKILNTNNKENQNINLSNLLNRKQSGANLKRSENSNASIFNCKGHGFFSNQDSLNEAYKNE</sequence>
<name>A0A8S1LAN6_9CILI</name>
<reference evidence="3" key="1">
    <citation type="submission" date="2021-01" db="EMBL/GenBank/DDBJ databases">
        <authorList>
            <consortium name="Genoscope - CEA"/>
            <person name="William W."/>
        </authorList>
    </citation>
    <scope>NUCLEOTIDE SEQUENCE</scope>
</reference>
<dbReference type="OrthoDB" id="307102at2759"/>
<protein>
    <submittedName>
        <fullName evidence="3">Uncharacterized protein</fullName>
    </submittedName>
</protein>
<feature type="region of interest" description="Disordered" evidence="2">
    <location>
        <begin position="239"/>
        <end position="271"/>
    </location>
</feature>
<organism evidence="3 4">
    <name type="scientific">Paramecium sonneborni</name>
    <dbReference type="NCBI Taxonomy" id="65129"/>
    <lineage>
        <taxon>Eukaryota</taxon>
        <taxon>Sar</taxon>
        <taxon>Alveolata</taxon>
        <taxon>Ciliophora</taxon>
        <taxon>Intramacronucleata</taxon>
        <taxon>Oligohymenophorea</taxon>
        <taxon>Peniculida</taxon>
        <taxon>Parameciidae</taxon>
        <taxon>Paramecium</taxon>
    </lineage>
</organism>
<dbReference type="Proteomes" id="UP000692954">
    <property type="component" value="Unassembled WGS sequence"/>
</dbReference>
<keyword evidence="4" id="KW-1185">Reference proteome</keyword>
<proteinExistence type="predicted"/>
<keyword evidence="1" id="KW-0175">Coiled coil</keyword>
<gene>
    <name evidence="3" type="ORF">PSON_ATCC_30995.1.T0190367</name>
</gene>
<feature type="coiled-coil region" evidence="1">
    <location>
        <begin position="116"/>
        <end position="178"/>
    </location>
</feature>
<evidence type="ECO:0000313" key="4">
    <source>
        <dbReference type="Proteomes" id="UP000692954"/>
    </source>
</evidence>
<comment type="caution">
    <text evidence="3">The sequence shown here is derived from an EMBL/GenBank/DDBJ whole genome shotgun (WGS) entry which is preliminary data.</text>
</comment>
<dbReference type="EMBL" id="CAJJDN010000019">
    <property type="protein sequence ID" value="CAD8064918.1"/>
    <property type="molecule type" value="Genomic_DNA"/>
</dbReference>
<evidence type="ECO:0000313" key="3">
    <source>
        <dbReference type="EMBL" id="CAD8064918.1"/>
    </source>
</evidence>
<dbReference type="AlphaFoldDB" id="A0A8S1LAN6"/>
<accession>A0A8S1LAN6</accession>
<evidence type="ECO:0000256" key="1">
    <source>
        <dbReference type="SAM" id="Coils"/>
    </source>
</evidence>
<evidence type="ECO:0000256" key="2">
    <source>
        <dbReference type="SAM" id="MobiDB-lite"/>
    </source>
</evidence>